<dbReference type="KEGG" id="aarg:Aargi30884_16380"/>
<protein>
    <recommendedName>
        <fullName evidence="4">DUF4355 domain-containing protein</fullName>
    </recommendedName>
</protein>
<dbReference type="EMBL" id="AP019695">
    <property type="protein sequence ID" value="BBK22735.1"/>
    <property type="molecule type" value="Genomic_DNA"/>
</dbReference>
<keyword evidence="3" id="KW-1185">Reference proteome</keyword>
<evidence type="ECO:0008006" key="4">
    <source>
        <dbReference type="Google" id="ProtNLM"/>
    </source>
</evidence>
<accession>A0A6N4TK06</accession>
<proteinExistence type="predicted"/>
<evidence type="ECO:0000313" key="2">
    <source>
        <dbReference type="EMBL" id="BBK22735.1"/>
    </source>
</evidence>
<dbReference type="Proteomes" id="UP000464754">
    <property type="component" value="Chromosome"/>
</dbReference>
<dbReference type="InterPro" id="IPR025580">
    <property type="entry name" value="Gp46"/>
</dbReference>
<dbReference type="AlphaFoldDB" id="A0A6N4TK06"/>
<feature type="region of interest" description="Disordered" evidence="1">
    <location>
        <begin position="1"/>
        <end position="72"/>
    </location>
</feature>
<evidence type="ECO:0000256" key="1">
    <source>
        <dbReference type="SAM" id="MobiDB-lite"/>
    </source>
</evidence>
<dbReference type="RefSeq" id="WP_115716461.1">
    <property type="nucleotide sequence ID" value="NZ_AP019695.1"/>
</dbReference>
<name>A0A6N4TK06_9FIRM</name>
<organism evidence="2 3">
    <name type="scientific">Amedibacterium intestinale</name>
    <dbReference type="NCBI Taxonomy" id="2583452"/>
    <lineage>
        <taxon>Bacteria</taxon>
        <taxon>Bacillati</taxon>
        <taxon>Bacillota</taxon>
        <taxon>Erysipelotrichia</taxon>
        <taxon>Erysipelotrichales</taxon>
        <taxon>Erysipelotrichaceae</taxon>
        <taxon>Amedibacterium</taxon>
    </lineage>
</organism>
<feature type="compositionally biased region" description="Basic and acidic residues" evidence="1">
    <location>
        <begin position="32"/>
        <end position="72"/>
    </location>
</feature>
<dbReference type="Pfam" id="PF14265">
    <property type="entry name" value="DUF4355"/>
    <property type="match status" value="1"/>
</dbReference>
<reference evidence="3" key="1">
    <citation type="submission" date="2019-05" db="EMBL/GenBank/DDBJ databases">
        <title>Complete genome sequencing of Absiella argi strain JCM 30884.</title>
        <authorList>
            <person name="Sakamoto M."/>
            <person name="Murakami T."/>
            <person name="Mori H."/>
        </authorList>
    </citation>
    <scope>NUCLEOTIDE SEQUENCE [LARGE SCALE GENOMIC DNA]</scope>
    <source>
        <strain evidence="3">JCM 30884</strain>
    </source>
</reference>
<evidence type="ECO:0000313" key="3">
    <source>
        <dbReference type="Proteomes" id="UP000464754"/>
    </source>
</evidence>
<sequence>MDEKSQETVVDTAEQEKEEKTLGQKIKNFFTGKEDEGKEEKKDDNPTAEEKADDPQKEASADDMKEAIEQARKDAVAEYIRQQEEEARKAKLTPEELKAEEDAAKDKKIAELEHDLMVRNSKEKAVQLLDSKNLPVGLADILNYQTEETAQASLDTVVKVFGECLENAVKDRLKGKTPTGLNSTGDINSFADAQARIYKQMGVSKEEK</sequence>
<gene>
    <name evidence="2" type="ORF">Aargi30884_16380</name>
</gene>